<dbReference type="GO" id="GO:0016987">
    <property type="term" value="F:sigma factor activity"/>
    <property type="evidence" value="ECO:0007669"/>
    <property type="project" value="UniProtKB-KW"/>
</dbReference>
<keyword evidence="12" id="KW-1185">Reference proteome</keyword>
<dbReference type="PROSITE" id="PS00718">
    <property type="entry name" value="SIGMA54_2"/>
    <property type="match status" value="1"/>
</dbReference>
<dbReference type="PANTHER" id="PTHR32248">
    <property type="entry name" value="RNA POLYMERASE SIGMA-54 FACTOR"/>
    <property type="match status" value="1"/>
</dbReference>
<dbReference type="GO" id="GO:0003677">
    <property type="term" value="F:DNA binding"/>
    <property type="evidence" value="ECO:0007669"/>
    <property type="project" value="UniProtKB-KW"/>
</dbReference>
<dbReference type="InterPro" id="IPR038709">
    <property type="entry name" value="RpoN_core-bd_sf"/>
</dbReference>
<evidence type="ECO:0000313" key="12">
    <source>
        <dbReference type="Proteomes" id="UP000609172"/>
    </source>
</evidence>
<dbReference type="Pfam" id="PF04963">
    <property type="entry name" value="Sigma54_CBD"/>
    <property type="match status" value="1"/>
</dbReference>
<dbReference type="GO" id="GO:0001216">
    <property type="term" value="F:DNA-binding transcription activator activity"/>
    <property type="evidence" value="ECO:0007669"/>
    <property type="project" value="InterPro"/>
</dbReference>
<dbReference type="Pfam" id="PF04552">
    <property type="entry name" value="Sigma54_DBD"/>
    <property type="match status" value="1"/>
</dbReference>
<organism evidence="11 12">
    <name type="scientific">Flavobacterium agrisoli</name>
    <dbReference type="NCBI Taxonomy" id="2793066"/>
    <lineage>
        <taxon>Bacteria</taxon>
        <taxon>Pseudomonadati</taxon>
        <taxon>Bacteroidota</taxon>
        <taxon>Flavobacteriia</taxon>
        <taxon>Flavobacteriales</taxon>
        <taxon>Flavobacteriaceae</taxon>
        <taxon>Flavobacterium</taxon>
    </lineage>
</organism>
<dbReference type="InterPro" id="IPR007634">
    <property type="entry name" value="RNA_pol_sigma_54_DNA-bd"/>
</dbReference>
<comment type="similarity">
    <text evidence="1">Belongs to the sigma-54 factor family.</text>
</comment>
<keyword evidence="7" id="KW-0238">DNA-binding</keyword>
<dbReference type="Pfam" id="PF00309">
    <property type="entry name" value="Sigma54_AID"/>
    <property type="match status" value="1"/>
</dbReference>
<accession>A0A934UK54</accession>
<dbReference type="InterPro" id="IPR000394">
    <property type="entry name" value="RNA_pol_sigma_54"/>
</dbReference>
<keyword evidence="8" id="KW-0804">Transcription</keyword>
<keyword evidence="5" id="KW-0805">Transcription regulation</keyword>
<dbReference type="GO" id="GO:0006352">
    <property type="term" value="P:DNA-templated transcription initiation"/>
    <property type="evidence" value="ECO:0007669"/>
    <property type="project" value="InterPro"/>
</dbReference>
<evidence type="ECO:0000259" key="10">
    <source>
        <dbReference type="Pfam" id="PF04963"/>
    </source>
</evidence>
<dbReference type="GO" id="GO:0016779">
    <property type="term" value="F:nucleotidyltransferase activity"/>
    <property type="evidence" value="ECO:0007669"/>
    <property type="project" value="UniProtKB-KW"/>
</dbReference>
<gene>
    <name evidence="11" type="primary">rpoN</name>
    <name evidence="11" type="ORF">I5M07_12205</name>
</gene>
<dbReference type="Proteomes" id="UP000609172">
    <property type="component" value="Unassembled WGS sequence"/>
</dbReference>
<dbReference type="PROSITE" id="PS50044">
    <property type="entry name" value="SIGMA54_3"/>
    <property type="match status" value="1"/>
</dbReference>
<dbReference type="NCBIfam" id="TIGR02395">
    <property type="entry name" value="rpoN_sigma"/>
    <property type="match status" value="1"/>
</dbReference>
<evidence type="ECO:0000256" key="1">
    <source>
        <dbReference type="ARBA" id="ARBA00008798"/>
    </source>
</evidence>
<keyword evidence="2" id="KW-0240">DNA-directed RNA polymerase</keyword>
<evidence type="ECO:0000256" key="6">
    <source>
        <dbReference type="ARBA" id="ARBA00023082"/>
    </source>
</evidence>
<evidence type="ECO:0000259" key="9">
    <source>
        <dbReference type="Pfam" id="PF04552"/>
    </source>
</evidence>
<comment type="caution">
    <text evidence="11">The sequence shown here is derived from an EMBL/GenBank/DDBJ whole genome shotgun (WGS) entry which is preliminary data.</text>
</comment>
<evidence type="ECO:0000256" key="5">
    <source>
        <dbReference type="ARBA" id="ARBA00023015"/>
    </source>
</evidence>
<dbReference type="PIRSF" id="PIRSF000774">
    <property type="entry name" value="RpoN"/>
    <property type="match status" value="1"/>
</dbReference>
<evidence type="ECO:0000256" key="7">
    <source>
        <dbReference type="ARBA" id="ARBA00023125"/>
    </source>
</evidence>
<evidence type="ECO:0000256" key="2">
    <source>
        <dbReference type="ARBA" id="ARBA00022478"/>
    </source>
</evidence>
<dbReference type="AlphaFoldDB" id="A0A934UK54"/>
<keyword evidence="6" id="KW-0731">Sigma factor</keyword>
<evidence type="ECO:0000313" key="11">
    <source>
        <dbReference type="EMBL" id="MBK0370592.1"/>
    </source>
</evidence>
<dbReference type="EMBL" id="JAEHFV010000005">
    <property type="protein sequence ID" value="MBK0370592.1"/>
    <property type="molecule type" value="Genomic_DNA"/>
</dbReference>
<dbReference type="RefSeq" id="WP_200106726.1">
    <property type="nucleotide sequence ID" value="NZ_JAEHFV010000005.1"/>
</dbReference>
<feature type="domain" description="RNA polymerase sigma factor 54 core-binding" evidence="10">
    <location>
        <begin position="110"/>
        <end position="302"/>
    </location>
</feature>
<feature type="domain" description="RNA polymerase sigma factor 54 DNA-binding" evidence="9">
    <location>
        <begin position="324"/>
        <end position="483"/>
    </location>
</feature>
<proteinExistence type="inferred from homology"/>
<dbReference type="PANTHER" id="PTHR32248:SF4">
    <property type="entry name" value="RNA POLYMERASE SIGMA-54 FACTOR"/>
    <property type="match status" value="1"/>
</dbReference>
<dbReference type="Gene3D" id="1.10.10.1330">
    <property type="entry name" value="RNA polymerase sigma-54 factor, core-binding domain"/>
    <property type="match status" value="1"/>
</dbReference>
<dbReference type="PRINTS" id="PR00045">
    <property type="entry name" value="SIGMA54FCT"/>
</dbReference>
<dbReference type="GO" id="GO:0000428">
    <property type="term" value="C:DNA-directed RNA polymerase complex"/>
    <property type="evidence" value="ECO:0007669"/>
    <property type="project" value="UniProtKB-KW"/>
</dbReference>
<dbReference type="Gene3D" id="1.10.10.60">
    <property type="entry name" value="Homeodomain-like"/>
    <property type="match status" value="1"/>
</dbReference>
<evidence type="ECO:0000256" key="4">
    <source>
        <dbReference type="ARBA" id="ARBA00022695"/>
    </source>
</evidence>
<evidence type="ECO:0000256" key="8">
    <source>
        <dbReference type="ARBA" id="ARBA00023163"/>
    </source>
</evidence>
<reference evidence="11" key="1">
    <citation type="submission" date="2020-12" db="EMBL/GenBank/DDBJ databases">
        <title>Bacterial novel species Flavobacterium sp. SE-1-e isolated from soil.</title>
        <authorList>
            <person name="Jung H.-Y."/>
        </authorList>
    </citation>
    <scope>NUCLEOTIDE SEQUENCE</scope>
    <source>
        <strain evidence="11">SE-1-e</strain>
    </source>
</reference>
<sequence>MLKQFLNLKLSQKLSPQQIQLMKLIQLPTQAFEQRLLEEMNENPALEAGAEDNYEADEYANEEFDDYEDSDRIEADDINIDDYLSDDDTPDYKTQVNNYSDDEDREMPYAAPISFHQDLINQLNTFILEDADREIAEFLVGSIDDMGYIRRSVPDIVDDLAFTQGIYTDEETVERILHIVHELEPAGVGARDLQECLLLQLKHKTPTEAVDLAIDIIENQFDAFTKKHYDKLQQKYTISADQLKKTIHEIERLNPKPGGSFAGNNKITENVVPDFAIRIVDGELELSLNGRNAPTLHVSKDYQEMMQTYKDSKDKSTDQKEAVQFIKQKLDSAKWFIDAIRQRQETLFVTMNAIMHYQEEYFLDGDETKLKPMILKDIADLVGLDISTISRVANSKYVETPYGTKLIKEFFSEAMKNDQGEDVSTLEIKKILQNTIEEEDKSKPLPDDQLAEILKEKGYPIARRTIAKYREQLDIPVARMRKKI</sequence>
<dbReference type="InterPro" id="IPR007046">
    <property type="entry name" value="RNA_pol_sigma_54_core-bd"/>
</dbReference>
<keyword evidence="4" id="KW-0548">Nucleotidyltransferase</keyword>
<evidence type="ECO:0000256" key="3">
    <source>
        <dbReference type="ARBA" id="ARBA00022679"/>
    </source>
</evidence>
<keyword evidence="3" id="KW-0808">Transferase</keyword>
<name>A0A934UK54_9FLAO</name>
<protein>
    <submittedName>
        <fullName evidence="11">RNA polymerase factor sigma-54</fullName>
    </submittedName>
</protein>